<dbReference type="eggNOG" id="ENOG503043Q">
    <property type="taxonomic scope" value="Bacteria"/>
</dbReference>
<keyword evidence="2" id="KW-1185">Reference proteome</keyword>
<organism evidence="1 2">
    <name type="scientific">Paenibacillus wynnii</name>
    <dbReference type="NCBI Taxonomy" id="268407"/>
    <lineage>
        <taxon>Bacteria</taxon>
        <taxon>Bacillati</taxon>
        <taxon>Bacillota</taxon>
        <taxon>Bacilli</taxon>
        <taxon>Bacillales</taxon>
        <taxon>Paenibacillaceae</taxon>
        <taxon>Paenibacillus</taxon>
    </lineage>
</organism>
<name>A0A098M8E4_9BACL</name>
<sequence>MEYHRESIIEIISKIERLFEAAILASNKAAAKPFLSEIRSLEVSLNLTPYLRIVFNEFLAYAENASGQVKEKEHWKAAAEQSLFKLTSDLDNRS</sequence>
<dbReference type="EMBL" id="JQCR01000002">
    <property type="protein sequence ID" value="KGE18824.1"/>
    <property type="molecule type" value="Genomic_DNA"/>
</dbReference>
<evidence type="ECO:0000313" key="1">
    <source>
        <dbReference type="EMBL" id="KGE18824.1"/>
    </source>
</evidence>
<reference evidence="1 2" key="2">
    <citation type="submission" date="2014-10" db="EMBL/GenBank/DDBJ databases">
        <title>Comparative genomics of the Paenibacillus odorifer group.</title>
        <authorList>
            <person name="Tsai Y.-C."/>
            <person name="Martin N."/>
            <person name="Korlach J."/>
            <person name="Wiedmann M."/>
        </authorList>
    </citation>
    <scope>NUCLEOTIDE SEQUENCE [LARGE SCALE GENOMIC DNA]</scope>
    <source>
        <strain evidence="1 2">DSM 18334</strain>
    </source>
</reference>
<reference evidence="1 2" key="1">
    <citation type="submission" date="2014-08" db="EMBL/GenBank/DDBJ databases">
        <authorList>
            <person name="den Bakker H.C."/>
        </authorList>
    </citation>
    <scope>NUCLEOTIDE SEQUENCE [LARGE SCALE GENOMIC DNA]</scope>
    <source>
        <strain evidence="1 2">DSM 18334</strain>
    </source>
</reference>
<dbReference type="OrthoDB" id="3035545at2"/>
<accession>A0A098M8E4</accession>
<dbReference type="Proteomes" id="UP000029734">
    <property type="component" value="Unassembled WGS sequence"/>
</dbReference>
<evidence type="ECO:0000313" key="2">
    <source>
        <dbReference type="Proteomes" id="UP000029734"/>
    </source>
</evidence>
<dbReference type="AlphaFoldDB" id="A0A098M8E4"/>
<proteinExistence type="predicted"/>
<protein>
    <submittedName>
        <fullName evidence="1">Uncharacterized protein</fullName>
    </submittedName>
</protein>
<gene>
    <name evidence="1" type="ORF">PWYN_05195</name>
</gene>
<comment type="caution">
    <text evidence="1">The sequence shown here is derived from an EMBL/GenBank/DDBJ whole genome shotgun (WGS) entry which is preliminary data.</text>
</comment>
<dbReference type="STRING" id="268407.PWYN_05195"/>
<dbReference type="RefSeq" id="WP_036649110.1">
    <property type="nucleotide sequence ID" value="NZ_JQCR01000002.1"/>
</dbReference>